<dbReference type="EMBL" id="QSON01000011">
    <property type="protein sequence ID" value="RGJ00314.1"/>
    <property type="molecule type" value="Genomic_DNA"/>
</dbReference>
<dbReference type="Proteomes" id="UP000261257">
    <property type="component" value="Unassembled WGS sequence"/>
</dbReference>
<reference evidence="2 7" key="2">
    <citation type="submission" date="2019-09" db="EMBL/GenBank/DDBJ databases">
        <title>Draft genome sequencing of Hungatella hathewayi 123Y-2.</title>
        <authorList>
            <person name="Lv Q."/>
            <person name="Li S."/>
        </authorList>
    </citation>
    <scope>NUCLEOTIDE SEQUENCE [LARGE SCALE GENOMIC DNA]</scope>
    <source>
        <strain evidence="2 7">123Y-2</strain>
    </source>
</reference>
<proteinExistence type="predicted"/>
<accession>A0A174SMW8</accession>
<dbReference type="Proteomes" id="UP000263014">
    <property type="component" value="Unassembled WGS sequence"/>
</dbReference>
<dbReference type="PANTHER" id="PTHR35007:SF2">
    <property type="entry name" value="PILUS ASSEMBLE PROTEIN"/>
    <property type="match status" value="1"/>
</dbReference>
<gene>
    <name evidence="4" type="ORF">DXC39_15545</name>
    <name evidence="3" type="ORF">DXD79_21055</name>
    <name evidence="2" type="ORF">GNE07_25700</name>
</gene>
<dbReference type="PANTHER" id="PTHR35007">
    <property type="entry name" value="INTEGRAL MEMBRANE PROTEIN-RELATED"/>
    <property type="match status" value="1"/>
</dbReference>
<name>A0A174SMW8_9FIRM</name>
<reference evidence="5 6" key="1">
    <citation type="submission" date="2018-08" db="EMBL/GenBank/DDBJ databases">
        <title>A genome reference for cultivated species of the human gut microbiota.</title>
        <authorList>
            <person name="Zou Y."/>
            <person name="Xue W."/>
            <person name="Luo G."/>
        </authorList>
    </citation>
    <scope>NUCLEOTIDE SEQUENCE [LARGE SCALE GENOMIC DNA]</scope>
    <source>
        <strain evidence="4 5">TF05-11AC</strain>
        <strain evidence="3 6">TM09-12</strain>
    </source>
</reference>
<keyword evidence="1" id="KW-1133">Transmembrane helix</keyword>
<evidence type="ECO:0000313" key="3">
    <source>
        <dbReference type="EMBL" id="RGJ00314.1"/>
    </source>
</evidence>
<dbReference type="EMBL" id="WNME01000025">
    <property type="protein sequence ID" value="MUB66418.1"/>
    <property type="molecule type" value="Genomic_DNA"/>
</dbReference>
<evidence type="ECO:0000313" key="6">
    <source>
        <dbReference type="Proteomes" id="UP000263014"/>
    </source>
</evidence>
<feature type="transmembrane region" description="Helical" evidence="1">
    <location>
        <begin position="84"/>
        <end position="117"/>
    </location>
</feature>
<dbReference type="Proteomes" id="UP000434223">
    <property type="component" value="Unassembled WGS sequence"/>
</dbReference>
<evidence type="ECO:0000313" key="4">
    <source>
        <dbReference type="EMBL" id="RGM03433.1"/>
    </source>
</evidence>
<feature type="transmembrane region" description="Helical" evidence="1">
    <location>
        <begin position="247"/>
        <end position="265"/>
    </location>
</feature>
<evidence type="ECO:0000256" key="1">
    <source>
        <dbReference type="SAM" id="Phobius"/>
    </source>
</evidence>
<evidence type="ECO:0000313" key="2">
    <source>
        <dbReference type="EMBL" id="MUB66418.1"/>
    </source>
</evidence>
<keyword evidence="1" id="KW-0812">Transmembrane</keyword>
<sequence>MQWIYLICFALINAGLLALFGVRPGDIMDAVFLSRRKAATLSDELNVLLGTPAKGFFNQDYEIRRILRDTGRADRFEALKRLTLILFAVGAVLALLIGNVYMVPILGIGFSLLPVWYLHSTAASYKKHLNEELETAISIITTSYLRTEDIIRSVQENLSYINEPVRANFEAFVYETRLINANTTSAINSLKMKIPNRVFHEWCNILIQCQSDRSMKNTLPTIAQKFSDVRIVQSELEAMMQGPRREAVTMMFLVIANIPLLYFLNKDWFHTLLFTTPGKIALAICGAIILFSLTQIMKLSKPIEYGGDSL</sequence>
<feature type="transmembrane region" description="Helical" evidence="1">
    <location>
        <begin position="271"/>
        <end position="293"/>
    </location>
</feature>
<organism evidence="3 6">
    <name type="scientific">Hungatella hathewayi</name>
    <dbReference type="NCBI Taxonomy" id="154046"/>
    <lineage>
        <taxon>Bacteria</taxon>
        <taxon>Bacillati</taxon>
        <taxon>Bacillota</taxon>
        <taxon>Clostridia</taxon>
        <taxon>Lachnospirales</taxon>
        <taxon>Lachnospiraceae</taxon>
        <taxon>Hungatella</taxon>
    </lineage>
</organism>
<comment type="caution">
    <text evidence="3">The sequence shown here is derived from an EMBL/GenBank/DDBJ whole genome shotgun (WGS) entry which is preliminary data.</text>
</comment>
<evidence type="ECO:0000313" key="5">
    <source>
        <dbReference type="Proteomes" id="UP000261257"/>
    </source>
</evidence>
<dbReference type="OrthoDB" id="9780661at2"/>
<dbReference type="EMBL" id="QSSQ01000014">
    <property type="protein sequence ID" value="RGM03433.1"/>
    <property type="molecule type" value="Genomic_DNA"/>
</dbReference>
<evidence type="ECO:0000313" key="7">
    <source>
        <dbReference type="Proteomes" id="UP000434223"/>
    </source>
</evidence>
<keyword evidence="1" id="KW-0472">Membrane</keyword>
<dbReference type="RefSeq" id="WP_055650198.1">
    <property type="nucleotide sequence ID" value="NZ_CABJBJ010000033.1"/>
</dbReference>
<protein>
    <submittedName>
        <fullName evidence="3">Uncharacterized protein</fullName>
    </submittedName>
</protein>
<dbReference type="AlphaFoldDB" id="A0A174SMW8"/>